<name>A0A4R5PWG0_9PROT</name>
<comment type="caution">
    <text evidence="1">The sequence shown here is derived from an EMBL/GenBank/DDBJ whole genome shotgun (WGS) entry which is preliminary data.</text>
</comment>
<accession>A0A4R5PWG0</accession>
<gene>
    <name evidence="1" type="ORF">E2C06_36810</name>
</gene>
<protein>
    <submittedName>
        <fullName evidence="1">IS630 family transposase</fullName>
    </submittedName>
</protein>
<dbReference type="EMBL" id="SMSJ01000320">
    <property type="protein sequence ID" value="TDH51702.1"/>
    <property type="molecule type" value="Genomic_DNA"/>
</dbReference>
<proteinExistence type="predicted"/>
<dbReference type="Proteomes" id="UP000295096">
    <property type="component" value="Unassembled WGS sequence"/>
</dbReference>
<evidence type="ECO:0000313" key="2">
    <source>
        <dbReference type="Proteomes" id="UP000295096"/>
    </source>
</evidence>
<reference evidence="1 2" key="1">
    <citation type="journal article" date="2016" name="J. Microbiol.">
        <title>Dankookia rubra gen. nov., sp. nov., an alphaproteobacterium isolated from sediment of a shallow stream.</title>
        <authorList>
            <person name="Kim W.H."/>
            <person name="Kim D.H."/>
            <person name="Kang K."/>
            <person name="Ahn T.Y."/>
        </authorList>
    </citation>
    <scope>NUCLEOTIDE SEQUENCE [LARGE SCALE GENOMIC DNA]</scope>
    <source>
        <strain evidence="1 2">JCM30602</strain>
    </source>
</reference>
<feature type="non-terminal residue" evidence="1">
    <location>
        <position position="1"/>
    </location>
</feature>
<dbReference type="AlphaFoldDB" id="A0A4R5PWG0"/>
<evidence type="ECO:0000313" key="1">
    <source>
        <dbReference type="EMBL" id="TDH51702.1"/>
    </source>
</evidence>
<organism evidence="1 2">
    <name type="scientific">Dankookia rubra</name>
    <dbReference type="NCBI Taxonomy" id="1442381"/>
    <lineage>
        <taxon>Bacteria</taxon>
        <taxon>Pseudomonadati</taxon>
        <taxon>Pseudomonadota</taxon>
        <taxon>Alphaproteobacteria</taxon>
        <taxon>Acetobacterales</taxon>
        <taxon>Roseomonadaceae</taxon>
        <taxon>Dankookia</taxon>
    </lineage>
</organism>
<keyword evidence="2" id="KW-1185">Reference proteome</keyword>
<sequence length="46" mass="5353">QAVTRKEPARSKAQLKRAVVGHMRRLSKLPDRVRSFFGHKTFRYAA</sequence>